<feature type="domain" description="Lycopene cyclase" evidence="9">
    <location>
        <begin position="27"/>
        <end position="119"/>
    </location>
</feature>
<keyword evidence="5 8" id="KW-1133">Transmembrane helix</keyword>
<feature type="transmembrane region" description="Helical" evidence="8">
    <location>
        <begin position="134"/>
        <end position="151"/>
    </location>
</feature>
<evidence type="ECO:0000256" key="4">
    <source>
        <dbReference type="ARBA" id="ARBA00022746"/>
    </source>
</evidence>
<feature type="transmembrane region" description="Helical" evidence="8">
    <location>
        <begin position="58"/>
        <end position="82"/>
    </location>
</feature>
<dbReference type="InterPro" id="IPR017825">
    <property type="entry name" value="Lycopene_cyclase_dom"/>
</dbReference>
<evidence type="ECO:0000256" key="3">
    <source>
        <dbReference type="ARBA" id="ARBA00022692"/>
    </source>
</evidence>
<feature type="transmembrane region" description="Helical" evidence="8">
    <location>
        <begin position="230"/>
        <end position="247"/>
    </location>
</feature>
<dbReference type="GO" id="GO:0016872">
    <property type="term" value="F:intramolecular lyase activity"/>
    <property type="evidence" value="ECO:0007669"/>
    <property type="project" value="InterPro"/>
</dbReference>
<evidence type="ECO:0000256" key="6">
    <source>
        <dbReference type="ARBA" id="ARBA00023136"/>
    </source>
</evidence>
<evidence type="ECO:0000256" key="8">
    <source>
        <dbReference type="SAM" id="Phobius"/>
    </source>
</evidence>
<name>A0A4U1C201_9SPHI</name>
<dbReference type="GO" id="GO:0016020">
    <property type="term" value="C:membrane"/>
    <property type="evidence" value="ECO:0007669"/>
    <property type="project" value="UniProtKB-SubCell"/>
</dbReference>
<evidence type="ECO:0000259" key="9">
    <source>
        <dbReference type="Pfam" id="PF18916"/>
    </source>
</evidence>
<dbReference type="Proteomes" id="UP000310477">
    <property type="component" value="Unassembled WGS sequence"/>
</dbReference>
<feature type="domain" description="Lycopene cyclase" evidence="9">
    <location>
        <begin position="153"/>
        <end position="244"/>
    </location>
</feature>
<evidence type="ECO:0000313" key="11">
    <source>
        <dbReference type="Proteomes" id="UP000310477"/>
    </source>
</evidence>
<keyword evidence="4" id="KW-0125">Carotenoid biosynthesis</keyword>
<feature type="transmembrane region" description="Helical" evidence="8">
    <location>
        <begin position="157"/>
        <end position="174"/>
    </location>
</feature>
<evidence type="ECO:0000256" key="1">
    <source>
        <dbReference type="ARBA" id="ARBA00004141"/>
    </source>
</evidence>
<comment type="caution">
    <text evidence="10">The sequence shown here is derived from an EMBL/GenBank/DDBJ whole genome shotgun (WGS) entry which is preliminary data.</text>
</comment>
<evidence type="ECO:0000313" key="10">
    <source>
        <dbReference type="EMBL" id="TKB97120.1"/>
    </source>
</evidence>
<evidence type="ECO:0000256" key="7">
    <source>
        <dbReference type="ARBA" id="ARBA00023235"/>
    </source>
</evidence>
<dbReference type="AlphaFoldDB" id="A0A4U1C201"/>
<keyword evidence="11" id="KW-1185">Reference proteome</keyword>
<organism evidence="10 11">
    <name type="scientific">Pedobacter cryotolerans</name>
    <dbReference type="NCBI Taxonomy" id="2571270"/>
    <lineage>
        <taxon>Bacteria</taxon>
        <taxon>Pseudomonadati</taxon>
        <taxon>Bacteroidota</taxon>
        <taxon>Sphingobacteriia</taxon>
        <taxon>Sphingobacteriales</taxon>
        <taxon>Sphingobacteriaceae</taxon>
        <taxon>Pedobacter</taxon>
    </lineage>
</organism>
<keyword evidence="6 8" id="KW-0472">Membrane</keyword>
<accession>A0A4U1C201</accession>
<dbReference type="GO" id="GO:0045436">
    <property type="term" value="F:lycopene beta cyclase activity"/>
    <property type="evidence" value="ECO:0007669"/>
    <property type="project" value="UniProtKB-ARBA"/>
</dbReference>
<feature type="transmembrane region" description="Helical" evidence="8">
    <location>
        <begin position="183"/>
        <end position="205"/>
    </location>
</feature>
<dbReference type="Pfam" id="PF18916">
    <property type="entry name" value="Lycopene_cyc"/>
    <property type="match status" value="2"/>
</dbReference>
<feature type="transmembrane region" description="Helical" evidence="8">
    <location>
        <begin position="102"/>
        <end position="122"/>
    </location>
</feature>
<reference evidence="10 11" key="1">
    <citation type="submission" date="2019-04" db="EMBL/GenBank/DDBJ databases">
        <title>Pedobacter sp. AR-2-6 sp. nov., isolated from Arctic soil.</title>
        <authorList>
            <person name="Dahal R.H."/>
            <person name="Kim D.-U."/>
        </authorList>
    </citation>
    <scope>NUCLEOTIDE SEQUENCE [LARGE SCALE GENOMIC DNA]</scope>
    <source>
        <strain evidence="10 11">AR-2-6</strain>
    </source>
</reference>
<comment type="pathway">
    <text evidence="2">Carotenoid biosynthesis.</text>
</comment>
<keyword evidence="3 8" id="KW-0812">Transmembrane</keyword>
<gene>
    <name evidence="10" type="ORF">FA045_17180</name>
</gene>
<sequence length="257" mass="29683">MKANVLVCCGCQLNILCRLKTANNMKYTYLLIDFFTIIVPFLFSFHPRLKFHKTWRSFFPAVLITGLVFVLGDVYFTHLGVWGFNPTYLIGLKIGNMPIEEILFFLCIPFSCVFTFHCLNILLKLKLAEKTTNLITYFFIAMGFVGGFYFLDQLYTTVTLFSLALLLIVAKFVLKVNWLDRFFLVYLILLIPFTIVNGLLTGTMLDAPVVWYNSNEIIGIRMLTIPIEDIFYGMNLILLNLLIYLGLEKRLSTDHQN</sequence>
<feature type="transmembrane region" description="Helical" evidence="8">
    <location>
        <begin position="27"/>
        <end position="46"/>
    </location>
</feature>
<dbReference type="NCBIfam" id="TIGR03462">
    <property type="entry name" value="CarR_dom_SF"/>
    <property type="match status" value="2"/>
</dbReference>
<comment type="subcellular location">
    <subcellularLocation>
        <location evidence="1">Membrane</location>
        <topology evidence="1">Multi-pass membrane protein</topology>
    </subcellularLocation>
</comment>
<dbReference type="OrthoDB" id="5195186at2"/>
<protein>
    <submittedName>
        <fullName evidence="10">Lycopene cyclase domain-containing protein</fullName>
    </submittedName>
</protein>
<dbReference type="GO" id="GO:0016117">
    <property type="term" value="P:carotenoid biosynthetic process"/>
    <property type="evidence" value="ECO:0007669"/>
    <property type="project" value="UniProtKB-KW"/>
</dbReference>
<evidence type="ECO:0000256" key="2">
    <source>
        <dbReference type="ARBA" id="ARBA00004829"/>
    </source>
</evidence>
<proteinExistence type="predicted"/>
<dbReference type="EMBL" id="SWBO01000014">
    <property type="protein sequence ID" value="TKB97120.1"/>
    <property type="molecule type" value="Genomic_DNA"/>
</dbReference>
<keyword evidence="7" id="KW-0413">Isomerase</keyword>
<evidence type="ECO:0000256" key="5">
    <source>
        <dbReference type="ARBA" id="ARBA00022989"/>
    </source>
</evidence>